<sequence length="156" mass="18148">MPAYNSDIHIIKAQLAEMLKGGFAPVVNLLREFDYHKSGIVMDGLPFSVWSLLEHMRHRQHIMLDFIKHPKKQELWPNAYWPENPVPENEQAWLNAINSFEKDLKEMISLVKKPETQLFEIQENGKTIYFAALTNLHHNAYTIGQIKAIGRQLGVW</sequence>
<reference evidence="1" key="1">
    <citation type="submission" date="2021-01" db="EMBL/GenBank/DDBJ databases">
        <title>Marivirga aurantiaca sp. nov., isolated from intertidal surface sediments.</title>
        <authorList>
            <person name="Zhang M."/>
        </authorList>
    </citation>
    <scope>NUCLEOTIDE SEQUENCE</scope>
    <source>
        <strain evidence="1">S37H4</strain>
    </source>
</reference>
<gene>
    <name evidence="1" type="ORF">JKA74_11090</name>
</gene>
<dbReference type="Proteomes" id="UP000611723">
    <property type="component" value="Unassembled WGS sequence"/>
</dbReference>
<dbReference type="EMBL" id="JAEQBW010000004">
    <property type="protein sequence ID" value="MBK6265583.1"/>
    <property type="molecule type" value="Genomic_DNA"/>
</dbReference>
<keyword evidence="2" id="KW-1185">Reference proteome</keyword>
<protein>
    <recommendedName>
        <fullName evidence="3">DinB-like domain-containing protein</fullName>
    </recommendedName>
</protein>
<evidence type="ECO:0008006" key="3">
    <source>
        <dbReference type="Google" id="ProtNLM"/>
    </source>
</evidence>
<organism evidence="1 2">
    <name type="scientific">Marivirga aurantiaca</name>
    <dbReference type="NCBI Taxonomy" id="2802615"/>
    <lineage>
        <taxon>Bacteria</taxon>
        <taxon>Pseudomonadati</taxon>
        <taxon>Bacteroidota</taxon>
        <taxon>Cytophagia</taxon>
        <taxon>Cytophagales</taxon>
        <taxon>Marivirgaceae</taxon>
        <taxon>Marivirga</taxon>
    </lineage>
</organism>
<dbReference type="InterPro" id="IPR034660">
    <property type="entry name" value="DinB/YfiT-like"/>
</dbReference>
<evidence type="ECO:0000313" key="2">
    <source>
        <dbReference type="Proteomes" id="UP000611723"/>
    </source>
</evidence>
<evidence type="ECO:0000313" key="1">
    <source>
        <dbReference type="EMBL" id="MBK6265583.1"/>
    </source>
</evidence>
<name>A0A934WYM0_9BACT</name>
<accession>A0A934WYM0</accession>
<comment type="caution">
    <text evidence="1">The sequence shown here is derived from an EMBL/GenBank/DDBJ whole genome shotgun (WGS) entry which is preliminary data.</text>
</comment>
<dbReference type="AlphaFoldDB" id="A0A934WYM0"/>
<dbReference type="RefSeq" id="WP_201431406.1">
    <property type="nucleotide sequence ID" value="NZ_JAEQBW010000004.1"/>
</dbReference>
<proteinExistence type="predicted"/>
<dbReference type="SUPFAM" id="SSF109854">
    <property type="entry name" value="DinB/YfiT-like putative metalloenzymes"/>
    <property type="match status" value="1"/>
</dbReference>